<feature type="transmembrane region" description="Helical" evidence="8">
    <location>
        <begin position="903"/>
        <end position="922"/>
    </location>
</feature>
<dbReference type="Gene3D" id="3.30.70.1450">
    <property type="entry name" value="Regulator of K+ conductance, C-terminal domain"/>
    <property type="match status" value="1"/>
</dbReference>
<evidence type="ECO:0000256" key="1">
    <source>
        <dbReference type="ARBA" id="ARBA00004141"/>
    </source>
</evidence>
<dbReference type="AlphaFoldDB" id="A0A058Z992"/>
<sequence>MGQYNMVADESQLSGHPPPADDFQTSGFTFADPNDPIMHNPSIQTGFTDDGSVLPVNPGDDPIFSTRVFELANAEDEEKASELDPRVLLAGLISNWPYFLVLGIILFGLALLGIFAWEPMGWQAWFSLCTIAVVLVALFRELYPPHITMMFSTALLIVTQILTPEQAFSGFSSDGVLAIGFIFVVARALEINGSVDSAMKYILGHPKHLWVALARVCFPIAFFSAFMSNTALMAMSLPIMMEWSRKIGQPVSKLLMPVNLSIILGGMCTIIGTSTNIIVADLVREKEPDTDLGFFTIGYIAIPNAILCLLFVIFTSSWLLPDAQSSSGPFKKRNRAFVTAMRIPPGSPCHGKTVTEIGLDGLNGVTLISIERPVEGDGTQLAIEEDSLFGGAEARSRSSSGSKFSVLAAGSPGLMLASTSRPGSRAPSRSASFVNSPYTAPGTGSSSGARHPMTGASAYPVEGLTTEELTAAYYAAADAPPTADTRARHRVLYMAADASARAQTICEKLRLPATPGGLTLQEGDILLYAGLENDIVHLLRSDYGMEPAAVPHLQRVSGRLRKRVLAEVVIAHDSPLAGRSLRQARFRSNYNAAVLAIHRRGGLGTLSALSWSSAGLLGPDGGRLPTDVLASGGMGPSAERAAFSESDRLLAPENDTGVYGASATVAPFLDPETGLSSQSSVSLLDTPLRPGDALIIETTTHFLDYHRHDHDFALVNVVQSVPSVFKRPAQWKRVATLLVTLLMIAVNVAGVLSLSTACLCAASILLALGCIKPAEAARSVGGELLVLIACSFPLGKALEVTGAANVISESLLGVLMPLGSIGIISGVFLITVIFTQVISNPATATLVFPIAYEMAKESGVSTEIVAFTLMVATSTTFIVPISYQTNVMITTPGGYTFGDFARLGVPLTFFSMVLCIPLIWLIY</sequence>
<feature type="transmembrane region" description="Helical" evidence="8">
    <location>
        <begin position="292"/>
        <end position="320"/>
    </location>
</feature>
<feature type="transmembrane region" description="Helical" evidence="8">
    <location>
        <begin position="122"/>
        <end position="139"/>
    </location>
</feature>
<feature type="transmembrane region" description="Helical" evidence="8">
    <location>
        <begin position="864"/>
        <end position="883"/>
    </location>
</feature>
<evidence type="ECO:0000256" key="7">
    <source>
        <dbReference type="SAM" id="MobiDB-lite"/>
    </source>
</evidence>
<feature type="transmembrane region" description="Helical" evidence="8">
    <location>
        <begin position="96"/>
        <end position="116"/>
    </location>
</feature>
<dbReference type="OMA" id="AVQWDVI"/>
<dbReference type="Pfam" id="PF03600">
    <property type="entry name" value="CitMHS"/>
    <property type="match status" value="1"/>
</dbReference>
<keyword evidence="3 8" id="KW-0812">Transmembrane</keyword>
<organism evidence="10">
    <name type="scientific">Fonticula alba</name>
    <name type="common">Slime mold</name>
    <dbReference type="NCBI Taxonomy" id="691883"/>
    <lineage>
        <taxon>Eukaryota</taxon>
        <taxon>Rotosphaerida</taxon>
        <taxon>Fonticulaceae</taxon>
        <taxon>Fonticula</taxon>
    </lineage>
</organism>
<dbReference type="InterPro" id="IPR051679">
    <property type="entry name" value="DASS-Related_Transporters"/>
</dbReference>
<evidence type="ECO:0000256" key="3">
    <source>
        <dbReference type="ARBA" id="ARBA00022692"/>
    </source>
</evidence>
<dbReference type="InterPro" id="IPR036721">
    <property type="entry name" value="RCK_C_sf"/>
</dbReference>
<dbReference type="InterPro" id="IPR004680">
    <property type="entry name" value="Cit_transptr-like_dom"/>
</dbReference>
<evidence type="ECO:0000313" key="10">
    <source>
        <dbReference type="EMBL" id="KCV70676.1"/>
    </source>
</evidence>
<feature type="transmembrane region" description="Helical" evidence="8">
    <location>
        <begin position="254"/>
        <end position="280"/>
    </location>
</feature>
<dbReference type="GO" id="GO:0005886">
    <property type="term" value="C:plasma membrane"/>
    <property type="evidence" value="ECO:0007669"/>
    <property type="project" value="TreeGrafter"/>
</dbReference>
<keyword evidence="2" id="KW-0813">Transport</keyword>
<dbReference type="SUPFAM" id="SSF116726">
    <property type="entry name" value="TrkA C-terminal domain-like"/>
    <property type="match status" value="2"/>
</dbReference>
<feature type="compositionally biased region" description="Low complexity" evidence="7">
    <location>
        <begin position="417"/>
        <end position="432"/>
    </location>
</feature>
<proteinExistence type="predicted"/>
<dbReference type="eggNOG" id="ENOG502QPZM">
    <property type="taxonomic scope" value="Eukaryota"/>
</dbReference>
<protein>
    <recommendedName>
        <fullName evidence="9">Citrate transporter-like domain-containing protein</fullName>
    </recommendedName>
</protein>
<feature type="transmembrane region" description="Helical" evidence="8">
    <location>
        <begin position="146"/>
        <end position="162"/>
    </location>
</feature>
<evidence type="ECO:0000256" key="4">
    <source>
        <dbReference type="ARBA" id="ARBA00022737"/>
    </source>
</evidence>
<dbReference type="OrthoDB" id="442352at2759"/>
<dbReference type="EMBL" id="KB932204">
    <property type="protein sequence ID" value="KCV70676.1"/>
    <property type="molecule type" value="Genomic_DNA"/>
</dbReference>
<feature type="transmembrane region" description="Helical" evidence="8">
    <location>
        <begin position="209"/>
        <end position="234"/>
    </location>
</feature>
<feature type="domain" description="Citrate transporter-like" evidence="9">
    <location>
        <begin position="143"/>
        <end position="872"/>
    </location>
</feature>
<evidence type="ECO:0000259" key="9">
    <source>
        <dbReference type="Pfam" id="PF03600"/>
    </source>
</evidence>
<feature type="region of interest" description="Disordered" evidence="7">
    <location>
        <begin position="1"/>
        <end position="27"/>
    </location>
</feature>
<gene>
    <name evidence="10" type="ORF">H696_03031</name>
</gene>
<dbReference type="GeneID" id="20527756"/>
<feature type="transmembrane region" description="Helical" evidence="8">
    <location>
        <begin position="735"/>
        <end position="768"/>
    </location>
</feature>
<feature type="compositionally biased region" description="Polar residues" evidence="7">
    <location>
        <begin position="433"/>
        <end position="448"/>
    </location>
</feature>
<keyword evidence="6 8" id="KW-0472">Membrane</keyword>
<dbReference type="Proteomes" id="UP000030693">
    <property type="component" value="Unassembled WGS sequence"/>
</dbReference>
<dbReference type="RefSeq" id="XP_009495192.1">
    <property type="nucleotide sequence ID" value="XM_009496917.1"/>
</dbReference>
<keyword evidence="11" id="KW-1185">Reference proteome</keyword>
<dbReference type="GO" id="GO:0055085">
    <property type="term" value="P:transmembrane transport"/>
    <property type="evidence" value="ECO:0007669"/>
    <property type="project" value="InterPro"/>
</dbReference>
<feature type="transmembrane region" description="Helical" evidence="8">
    <location>
        <begin position="780"/>
        <end position="798"/>
    </location>
</feature>
<feature type="region of interest" description="Disordered" evidence="7">
    <location>
        <begin position="417"/>
        <end position="454"/>
    </location>
</feature>
<evidence type="ECO:0000256" key="5">
    <source>
        <dbReference type="ARBA" id="ARBA00022989"/>
    </source>
</evidence>
<feature type="transmembrane region" description="Helical" evidence="8">
    <location>
        <begin position="810"/>
        <end position="834"/>
    </location>
</feature>
<dbReference type="PANTHER" id="PTHR43652">
    <property type="entry name" value="BASIC AMINO ACID ANTIPORTER YFCC-RELATED"/>
    <property type="match status" value="1"/>
</dbReference>
<accession>A0A058Z992</accession>
<evidence type="ECO:0000313" key="11">
    <source>
        <dbReference type="Proteomes" id="UP000030693"/>
    </source>
</evidence>
<dbReference type="GO" id="GO:0006813">
    <property type="term" value="P:potassium ion transport"/>
    <property type="evidence" value="ECO:0007669"/>
    <property type="project" value="InterPro"/>
</dbReference>
<name>A0A058Z992_FONAL</name>
<dbReference type="STRING" id="691883.A0A058Z992"/>
<evidence type="ECO:0000256" key="6">
    <source>
        <dbReference type="ARBA" id="ARBA00023136"/>
    </source>
</evidence>
<feature type="transmembrane region" description="Helical" evidence="8">
    <location>
        <begin position="168"/>
        <end position="189"/>
    </location>
</feature>
<dbReference type="PANTHER" id="PTHR43652:SF2">
    <property type="entry name" value="BASIC AMINO ACID ANTIPORTER YFCC-RELATED"/>
    <property type="match status" value="1"/>
</dbReference>
<keyword evidence="4" id="KW-0677">Repeat</keyword>
<reference evidence="10" key="1">
    <citation type="submission" date="2013-04" db="EMBL/GenBank/DDBJ databases">
        <title>The Genome Sequence of Fonticula alba ATCC 38817.</title>
        <authorList>
            <consortium name="The Broad Institute Genomics Platform"/>
            <person name="Russ C."/>
            <person name="Cuomo C."/>
            <person name="Burger G."/>
            <person name="Gray M.W."/>
            <person name="Holland P.W.H."/>
            <person name="King N."/>
            <person name="Lang F.B.F."/>
            <person name="Roger A.J."/>
            <person name="Ruiz-Trillo I."/>
            <person name="Brown M."/>
            <person name="Walker B."/>
            <person name="Young S."/>
            <person name="Zeng Q."/>
            <person name="Gargeya S."/>
            <person name="Fitzgerald M."/>
            <person name="Haas B."/>
            <person name="Abouelleil A."/>
            <person name="Allen A.W."/>
            <person name="Alvarado L."/>
            <person name="Arachchi H.M."/>
            <person name="Berlin A.M."/>
            <person name="Chapman S.B."/>
            <person name="Gainer-Dewar J."/>
            <person name="Goldberg J."/>
            <person name="Griggs A."/>
            <person name="Gujja S."/>
            <person name="Hansen M."/>
            <person name="Howarth C."/>
            <person name="Imamovic A."/>
            <person name="Ireland A."/>
            <person name="Larimer J."/>
            <person name="McCowan C."/>
            <person name="Murphy C."/>
            <person name="Pearson M."/>
            <person name="Poon T.W."/>
            <person name="Priest M."/>
            <person name="Roberts A."/>
            <person name="Saif S."/>
            <person name="Shea T."/>
            <person name="Sisk P."/>
            <person name="Sykes S."/>
            <person name="Wortman J."/>
            <person name="Nusbaum C."/>
            <person name="Birren B."/>
        </authorList>
    </citation>
    <scope>NUCLEOTIDE SEQUENCE [LARGE SCALE GENOMIC DNA]</scope>
    <source>
        <strain evidence="10">ATCC 38817</strain>
    </source>
</reference>
<evidence type="ECO:0000256" key="8">
    <source>
        <dbReference type="SAM" id="Phobius"/>
    </source>
</evidence>
<comment type="subcellular location">
    <subcellularLocation>
        <location evidence="1">Membrane</location>
        <topology evidence="1">Multi-pass membrane protein</topology>
    </subcellularLocation>
</comment>
<evidence type="ECO:0000256" key="2">
    <source>
        <dbReference type="ARBA" id="ARBA00022448"/>
    </source>
</evidence>
<keyword evidence="5 8" id="KW-1133">Transmembrane helix</keyword>